<gene>
    <name evidence="3" type="ordered locus">ECA0778</name>
</gene>
<name>Q6D941_PECAS</name>
<dbReference type="OrthoDB" id="1523318at2"/>
<evidence type="ECO:0000256" key="1">
    <source>
        <dbReference type="SAM" id="MobiDB-lite"/>
    </source>
</evidence>
<feature type="compositionally biased region" description="Basic residues" evidence="1">
    <location>
        <begin position="481"/>
        <end position="491"/>
    </location>
</feature>
<feature type="region of interest" description="Disordered" evidence="1">
    <location>
        <begin position="518"/>
        <end position="573"/>
    </location>
</feature>
<dbReference type="PATRIC" id="fig|218491.5.peg.774"/>
<evidence type="ECO:0000313" key="3">
    <source>
        <dbReference type="EMBL" id="CAG73692.1"/>
    </source>
</evidence>
<feature type="compositionally biased region" description="Low complexity" evidence="1">
    <location>
        <begin position="518"/>
        <end position="534"/>
    </location>
</feature>
<feature type="compositionally biased region" description="Basic and acidic residues" evidence="1">
    <location>
        <begin position="457"/>
        <end position="479"/>
    </location>
</feature>
<feature type="region of interest" description="Disordered" evidence="1">
    <location>
        <begin position="457"/>
        <end position="492"/>
    </location>
</feature>
<feature type="transmembrane region" description="Helical" evidence="2">
    <location>
        <begin position="12"/>
        <end position="30"/>
    </location>
</feature>
<dbReference type="Proteomes" id="UP000007966">
    <property type="component" value="Chromosome"/>
</dbReference>
<dbReference type="STRING" id="218491.ECA0778"/>
<evidence type="ECO:0000256" key="2">
    <source>
        <dbReference type="SAM" id="Phobius"/>
    </source>
</evidence>
<evidence type="ECO:0000313" key="4">
    <source>
        <dbReference type="Proteomes" id="UP000007966"/>
    </source>
</evidence>
<dbReference type="AlphaFoldDB" id="Q6D941"/>
<reference evidence="3" key="1">
    <citation type="submission" date="2004-02" db="EMBL/GenBank/DDBJ databases">
        <title>The genome sequence of the enterobacterial phytopathogen Erwinia carotovora subsp. atroseptica SCRI1043 and functional genomic identification of novel virulence factors.</title>
        <authorList>
            <person name="Bell K.S."/>
            <person name="Sebaihia M."/>
            <person name="Pritchard L."/>
            <person name="Holden M."/>
            <person name="Hyman L.J."/>
            <person name="Holeva M.C."/>
            <person name="Thomson N.R."/>
            <person name="Bentley S.D."/>
            <person name="Churcher C."/>
            <person name="Mungall K."/>
            <person name="Atkin R."/>
            <person name="Bason N."/>
            <person name="Brooks K."/>
            <person name="Chillingworth T."/>
            <person name="Clark K."/>
            <person name="Doggett J."/>
            <person name="Fraser A."/>
            <person name="Hance Z."/>
            <person name="Hauser H."/>
            <person name="Jagels K."/>
            <person name="Moule S."/>
            <person name="Norbertczak H."/>
            <person name="Ormond D."/>
            <person name="Price C."/>
            <person name="Quail M.A."/>
            <person name="Sanders M."/>
            <person name="Walker D."/>
            <person name="Whitehead S."/>
            <person name="Salmond G.P.C."/>
            <person name="Birch P.R.J."/>
            <person name="Barrell B.G."/>
            <person name="Parkhill J."/>
            <person name="Toth I.K."/>
        </authorList>
    </citation>
    <scope>NUCLEOTIDE SEQUENCE</scope>
    <source>
        <strain evidence="3">SCRI1043</strain>
    </source>
</reference>
<dbReference type="Gene3D" id="1.25.40.10">
    <property type="entry name" value="Tetratricopeptide repeat domain"/>
    <property type="match status" value="1"/>
</dbReference>
<organism evidence="3 4">
    <name type="scientific">Pectobacterium atrosepticum (strain SCRI 1043 / ATCC BAA-672)</name>
    <name type="common">Erwinia carotovora subsp. atroseptica</name>
    <dbReference type="NCBI Taxonomy" id="218491"/>
    <lineage>
        <taxon>Bacteria</taxon>
        <taxon>Pseudomonadati</taxon>
        <taxon>Pseudomonadota</taxon>
        <taxon>Gammaproteobacteria</taxon>
        <taxon>Enterobacterales</taxon>
        <taxon>Pectobacteriaceae</taxon>
        <taxon>Pectobacterium</taxon>
    </lineage>
</organism>
<feature type="compositionally biased region" description="Basic and acidic residues" evidence="1">
    <location>
        <begin position="539"/>
        <end position="552"/>
    </location>
</feature>
<keyword evidence="2" id="KW-0472">Membrane</keyword>
<dbReference type="EMBL" id="BX950851">
    <property type="protein sequence ID" value="CAG73692.1"/>
    <property type="molecule type" value="Genomic_DNA"/>
</dbReference>
<keyword evidence="2" id="KW-1133">Transmembrane helix</keyword>
<proteinExistence type="predicted"/>
<dbReference type="HOGENOM" id="CLU_475554_0_0_6"/>
<dbReference type="RefSeq" id="WP_011092385.1">
    <property type="nucleotide sequence ID" value="NC_004547.2"/>
</dbReference>
<dbReference type="KEGG" id="eca:ECA0778"/>
<sequence length="573" mass="65224">MKGVSYSIIKSLFFSIGIIFFIGVISGTDFSPQKAIAAQNQVVPKPSEIKSAVNSGNWTLAHTLIKKVVAAHPDKPQSWYLKSQIEERLMPSGKSTPQEALASLNKAMELDPTYSFGTSYGNVTELHDRLTTKVNVSEGKLKVFTPDDDPILNKNKIITPSETEPLMAKGINKLSDNDNLKNIIAASKEVEDDSSSFFEYLVVIFIAIVLCYCAYYSSREDKKKFNDMKEKELNRIKSLDLATQLDDMLSKDISYIELDLPREFDSEGMIIEYKKRKKDLVSIMEELLDKNKKSFRLEISKLEELSVLQVTERNFIRQAVEKSKFHMNDIEEYRGKELFEKIESICLTFLCDRLKNIDNFISESPGSYSSMLRVSLKSVSHSFIKVQKDNNEFLINSIDDNLISKKMIGKLKSAVIGFYFYNEVFEKEKQNYRDNMEDQRRALIEEDLRINRELEESASNRRRQEISEQKIIMEAESRRNNPPRKIYRHRSGSNGGDFLSGIIAGSILNSANNNSNNSNYNKNSSGDNRSSSDSTFDFGKNDSGKSDSRFDFGKSSGSSSSFDFGSNKNDDKW</sequence>
<feature type="compositionally biased region" description="Low complexity" evidence="1">
    <location>
        <begin position="553"/>
        <end position="567"/>
    </location>
</feature>
<protein>
    <submittedName>
        <fullName evidence="3">Membrane protein</fullName>
    </submittedName>
</protein>
<accession>Q6D941</accession>
<keyword evidence="2" id="KW-0812">Transmembrane</keyword>
<dbReference type="InterPro" id="IPR011990">
    <property type="entry name" value="TPR-like_helical_dom_sf"/>
</dbReference>
<keyword evidence="4" id="KW-1185">Reference proteome</keyword>
<feature type="transmembrane region" description="Helical" evidence="2">
    <location>
        <begin position="197"/>
        <end position="215"/>
    </location>
</feature>